<feature type="domain" description="F5/8 type C" evidence="1">
    <location>
        <begin position="296"/>
        <end position="447"/>
    </location>
</feature>
<dbReference type="EMBL" id="CP137624">
    <property type="protein sequence ID" value="WPK11821.1"/>
    <property type="molecule type" value="Genomic_DNA"/>
</dbReference>
<dbReference type="RefSeq" id="WP_319836736.1">
    <property type="nucleotide sequence ID" value="NZ_CP137624.1"/>
</dbReference>
<name>A0ABZ0RX13_9BACI</name>
<organism evidence="2 3">
    <name type="scientific">Lysinibacillus louembei</name>
    <dbReference type="NCBI Taxonomy" id="1470088"/>
    <lineage>
        <taxon>Bacteria</taxon>
        <taxon>Bacillati</taxon>
        <taxon>Bacillota</taxon>
        <taxon>Bacilli</taxon>
        <taxon>Bacillales</taxon>
        <taxon>Bacillaceae</taxon>
        <taxon>Lysinibacillus</taxon>
    </lineage>
</organism>
<keyword evidence="3" id="KW-1185">Reference proteome</keyword>
<reference evidence="2 3" key="1">
    <citation type="submission" date="2023-09" db="EMBL/GenBank/DDBJ databases">
        <authorList>
            <person name="Page C.A."/>
            <person name="Perez-Diaz I.M."/>
        </authorList>
    </citation>
    <scope>NUCLEOTIDE SEQUENCE [LARGE SCALE GENOMIC DNA]</scope>
    <source>
        <strain evidence="2 3">Ll15</strain>
    </source>
</reference>
<dbReference type="PROSITE" id="PS50022">
    <property type="entry name" value="FA58C_3"/>
    <property type="match status" value="1"/>
</dbReference>
<evidence type="ECO:0000313" key="2">
    <source>
        <dbReference type="EMBL" id="WPK11821.1"/>
    </source>
</evidence>
<dbReference type="Gene3D" id="2.60.120.200">
    <property type="match status" value="1"/>
</dbReference>
<sequence>MPEKIKTYNFNGTGSLTNPLNTAYGNNFTIELWMKPHSITQMDYSSFLMRGSGTTANGIHIYQGKIGFRSGESGLLGTALDDFNTLNYPVGEWAHIALIIKNSKSFEFYRNFQKISEGITFGNSTSTNSHISIGDWSANYKSFFNGSLALVRLWDVALPIDSIEKSSKQIINNNLNLIYELNTNMENTSLYGTVLFDTFEIDVATRSVMKNENADKYYSLAEKTLISLPSLSNKNMILHGIEQGKEIQLDAPFTKHNYVNESPIDNVNRKVFTQEIGKVNSLNIKEIKEDNFELIYTWYERNMTSNTTPAPLVASASSEYSIDYQAWKAFNGINDTKDCWSSLGIDRNGCYLTIDFGEKIKVNVLKIVGRDSVGSPSMSPKDFEIYVSDDGIVWSIVKSYSNQIGWTAYEERVYPIGILNNRFYRVKILSNNGSTATTSIGQLIFGYREVN</sequence>
<dbReference type="SUPFAM" id="SSF49785">
    <property type="entry name" value="Galactose-binding domain-like"/>
    <property type="match status" value="1"/>
</dbReference>
<dbReference type="InterPro" id="IPR013320">
    <property type="entry name" value="ConA-like_dom_sf"/>
</dbReference>
<dbReference type="Gene3D" id="2.60.120.260">
    <property type="entry name" value="Galactose-binding domain-like"/>
    <property type="match status" value="1"/>
</dbReference>
<evidence type="ECO:0000259" key="1">
    <source>
        <dbReference type="PROSITE" id="PS50022"/>
    </source>
</evidence>
<accession>A0ABZ0RX13</accession>
<dbReference type="InterPro" id="IPR000421">
    <property type="entry name" value="FA58C"/>
</dbReference>
<dbReference type="Proteomes" id="UP001322664">
    <property type="component" value="Chromosome"/>
</dbReference>
<proteinExistence type="predicted"/>
<dbReference type="Pfam" id="PF00754">
    <property type="entry name" value="F5_F8_type_C"/>
    <property type="match status" value="1"/>
</dbReference>
<dbReference type="SUPFAM" id="SSF49899">
    <property type="entry name" value="Concanavalin A-like lectins/glucanases"/>
    <property type="match status" value="1"/>
</dbReference>
<dbReference type="InterPro" id="IPR008979">
    <property type="entry name" value="Galactose-bd-like_sf"/>
</dbReference>
<protein>
    <submittedName>
        <fullName evidence="2">LamG-like jellyroll fold domain-containing protein</fullName>
    </submittedName>
</protein>
<dbReference type="Pfam" id="PF13385">
    <property type="entry name" value="Laminin_G_3"/>
    <property type="match status" value="1"/>
</dbReference>
<evidence type="ECO:0000313" key="3">
    <source>
        <dbReference type="Proteomes" id="UP001322664"/>
    </source>
</evidence>
<gene>
    <name evidence="2" type="ORF">R6U77_18305</name>
</gene>